<dbReference type="FunFam" id="2.60.40.200:FF:000001">
    <property type="entry name" value="Superoxide dismutase [Cu-Zn]"/>
    <property type="match status" value="1"/>
</dbReference>
<dbReference type="InterPro" id="IPR001424">
    <property type="entry name" value="SOD_Cu_Zn_dom"/>
</dbReference>
<feature type="signal peptide" evidence="10">
    <location>
        <begin position="1"/>
        <end position="19"/>
    </location>
</feature>
<keyword evidence="5 8" id="KW-0560">Oxidoreductase</keyword>
<dbReference type="InterPro" id="IPR036423">
    <property type="entry name" value="SOD-like_Cu/Zn_dom_sf"/>
</dbReference>
<dbReference type="EC" id="1.15.1.1" evidence="8"/>
<proteinExistence type="inferred from homology"/>
<reference evidence="13" key="1">
    <citation type="submission" date="2023-01" db="EMBL/GenBank/DDBJ databases">
        <title>Key to firefly adult light organ development and bioluminescence: homeobox transcription factors regulate luciferase expression and transportation to peroxisome.</title>
        <authorList>
            <person name="Fu X."/>
        </authorList>
    </citation>
    <scope>NUCLEOTIDE SEQUENCE [LARGE SCALE GENOMIC DNA]</scope>
</reference>
<accession>A0AAN7S7P8</accession>
<dbReference type="PROSITE" id="PS00087">
    <property type="entry name" value="SOD_CU_ZN_1"/>
    <property type="match status" value="1"/>
</dbReference>
<organism evidence="12 13">
    <name type="scientific">Aquatica leii</name>
    <dbReference type="NCBI Taxonomy" id="1421715"/>
    <lineage>
        <taxon>Eukaryota</taxon>
        <taxon>Metazoa</taxon>
        <taxon>Ecdysozoa</taxon>
        <taxon>Arthropoda</taxon>
        <taxon>Hexapoda</taxon>
        <taxon>Insecta</taxon>
        <taxon>Pterygota</taxon>
        <taxon>Neoptera</taxon>
        <taxon>Endopterygota</taxon>
        <taxon>Coleoptera</taxon>
        <taxon>Polyphaga</taxon>
        <taxon>Elateriformia</taxon>
        <taxon>Elateroidea</taxon>
        <taxon>Lampyridae</taxon>
        <taxon>Luciolinae</taxon>
        <taxon>Aquatica</taxon>
    </lineage>
</organism>
<dbReference type="Pfam" id="PF00080">
    <property type="entry name" value="Sod_Cu"/>
    <property type="match status" value="2"/>
</dbReference>
<comment type="cofactor">
    <cofactor evidence="8">
        <name>Cu cation</name>
        <dbReference type="ChEBI" id="CHEBI:23378"/>
    </cofactor>
    <text evidence="8">Binds 1 copper ion per subunit.</text>
</comment>
<keyword evidence="9" id="KW-1133">Transmembrane helix</keyword>
<name>A0AAN7S7P8_9COLE</name>
<evidence type="ECO:0000256" key="3">
    <source>
        <dbReference type="ARBA" id="ARBA00022833"/>
    </source>
</evidence>
<evidence type="ECO:0000256" key="10">
    <source>
        <dbReference type="SAM" id="SignalP"/>
    </source>
</evidence>
<evidence type="ECO:0000256" key="4">
    <source>
        <dbReference type="ARBA" id="ARBA00022862"/>
    </source>
</evidence>
<dbReference type="Proteomes" id="UP001353858">
    <property type="component" value="Unassembled WGS sequence"/>
</dbReference>
<dbReference type="GO" id="GO:0005507">
    <property type="term" value="F:copper ion binding"/>
    <property type="evidence" value="ECO:0007669"/>
    <property type="project" value="InterPro"/>
</dbReference>
<keyword evidence="4" id="KW-0049">Antioxidant</keyword>
<keyword evidence="6 8" id="KW-0186">Copper</keyword>
<keyword evidence="2 8" id="KW-0479">Metal-binding</keyword>
<comment type="catalytic activity">
    <reaction evidence="7 8">
        <text>2 superoxide + 2 H(+) = H2O2 + O2</text>
        <dbReference type="Rhea" id="RHEA:20696"/>
        <dbReference type="ChEBI" id="CHEBI:15378"/>
        <dbReference type="ChEBI" id="CHEBI:15379"/>
        <dbReference type="ChEBI" id="CHEBI:16240"/>
        <dbReference type="ChEBI" id="CHEBI:18421"/>
        <dbReference type="EC" id="1.15.1.1"/>
    </reaction>
</comment>
<dbReference type="PRINTS" id="PR00068">
    <property type="entry name" value="CUZNDISMTASE"/>
</dbReference>
<comment type="similarity">
    <text evidence="1 8">Belongs to the Cu-Zn superoxide dismutase family.</text>
</comment>
<evidence type="ECO:0000256" key="9">
    <source>
        <dbReference type="SAM" id="Phobius"/>
    </source>
</evidence>
<dbReference type="AlphaFoldDB" id="A0AAN7S7P8"/>
<dbReference type="SUPFAM" id="SSF49329">
    <property type="entry name" value="Cu,Zn superoxide dismutase-like"/>
    <property type="match status" value="2"/>
</dbReference>
<comment type="caution">
    <text evidence="12">The sequence shown here is derived from an EMBL/GenBank/DDBJ whole genome shotgun (WGS) entry which is preliminary data.</text>
</comment>
<dbReference type="InterPro" id="IPR024134">
    <property type="entry name" value="SOD_Cu/Zn_/chaperone"/>
</dbReference>
<dbReference type="EMBL" id="JARPUR010000005">
    <property type="protein sequence ID" value="KAK4875851.1"/>
    <property type="molecule type" value="Genomic_DNA"/>
</dbReference>
<gene>
    <name evidence="12" type="ORF">RN001_012273</name>
</gene>
<keyword evidence="9" id="KW-0472">Membrane</keyword>
<dbReference type="InterPro" id="IPR018152">
    <property type="entry name" value="SOD_Cu/Zn_BS"/>
</dbReference>
<dbReference type="PANTHER" id="PTHR10003">
    <property type="entry name" value="SUPEROXIDE DISMUTASE CU-ZN -RELATED"/>
    <property type="match status" value="1"/>
</dbReference>
<keyword evidence="3 8" id="KW-0862">Zinc</keyword>
<evidence type="ECO:0000256" key="6">
    <source>
        <dbReference type="ARBA" id="ARBA00023008"/>
    </source>
</evidence>
<feature type="domain" description="Superoxide dismutase copper/zinc binding" evidence="11">
    <location>
        <begin position="70"/>
        <end position="204"/>
    </location>
</feature>
<evidence type="ECO:0000313" key="12">
    <source>
        <dbReference type="EMBL" id="KAK4875851.1"/>
    </source>
</evidence>
<evidence type="ECO:0000256" key="1">
    <source>
        <dbReference type="ARBA" id="ARBA00010457"/>
    </source>
</evidence>
<evidence type="ECO:0000256" key="5">
    <source>
        <dbReference type="ARBA" id="ARBA00023002"/>
    </source>
</evidence>
<comment type="cofactor">
    <cofactor evidence="8">
        <name>Zn(2+)</name>
        <dbReference type="ChEBI" id="CHEBI:29105"/>
    </cofactor>
    <text evidence="8">Binds 1 zinc ion per subunit.</text>
</comment>
<evidence type="ECO:0000259" key="11">
    <source>
        <dbReference type="Pfam" id="PF00080"/>
    </source>
</evidence>
<dbReference type="GO" id="GO:0004784">
    <property type="term" value="F:superoxide dismutase activity"/>
    <property type="evidence" value="ECO:0007669"/>
    <property type="project" value="UniProtKB-EC"/>
</dbReference>
<dbReference type="PROSITE" id="PS00332">
    <property type="entry name" value="SOD_CU_ZN_2"/>
    <property type="match status" value="1"/>
</dbReference>
<comment type="function">
    <text evidence="8">Destroys radicals which are normally produced within the cells and which are toxic to biological systems.</text>
</comment>
<evidence type="ECO:0000256" key="2">
    <source>
        <dbReference type="ARBA" id="ARBA00022723"/>
    </source>
</evidence>
<keyword evidence="10" id="KW-0732">Signal</keyword>
<sequence length="410" mass="43145">MYIILTFLIFTCFEVSISGLYPDRHLLIKSYPAIQNVQSDLYEVYQEPYFYDVSVASAVAIIHAEGDGDIKGEIMFTQRHPPTGPVFIKGNITGLPNGGKNGLHIYQSGDLRHGCEKLGGHFNPYLLQHGGPKDAIRHVGDLGNVNAKEDGTATIELVDPLLSLVGGLRGIVGRAIVVTENEDDLGRGGTAESLTTGSSGKPIAAQFGGTLTEMLRILSLSCLIVCALANPQAVVNIRGDTISGDIKFTQLNDGVLLEGEIVGLKPGNHGFHIHVFGDISNGCLAAGPHFNPYAKTHGSPSAHNRHVGDLGNIVAGPDGVAKIQIKDHQISLGGETCIIGRAVVVHAGEDDLGLGGNEESLKTGNAGGRLGCGVIGTLSESSSTYQAVPLAKIIFGLLAIVVFYTTKITL</sequence>
<feature type="chain" id="PRO_5042932142" description="Superoxide dismutase [Cu-Zn]" evidence="10">
    <location>
        <begin position="20"/>
        <end position="410"/>
    </location>
</feature>
<evidence type="ECO:0000313" key="13">
    <source>
        <dbReference type="Proteomes" id="UP001353858"/>
    </source>
</evidence>
<keyword evidence="9" id="KW-0812">Transmembrane</keyword>
<feature type="domain" description="Superoxide dismutase copper/zinc binding" evidence="11">
    <location>
        <begin position="243"/>
        <end position="375"/>
    </location>
</feature>
<dbReference type="CDD" id="cd00305">
    <property type="entry name" value="Cu-Zn_Superoxide_Dismutase"/>
    <property type="match status" value="2"/>
</dbReference>
<feature type="transmembrane region" description="Helical" evidence="9">
    <location>
        <begin position="387"/>
        <end position="406"/>
    </location>
</feature>
<evidence type="ECO:0000256" key="7">
    <source>
        <dbReference type="ARBA" id="ARBA00049204"/>
    </source>
</evidence>
<dbReference type="Gene3D" id="2.60.40.200">
    <property type="entry name" value="Superoxide dismutase, copper/zinc binding domain"/>
    <property type="match status" value="2"/>
</dbReference>
<protein>
    <recommendedName>
        <fullName evidence="8">Superoxide dismutase [Cu-Zn]</fullName>
        <ecNumber evidence="8">1.15.1.1</ecNumber>
    </recommendedName>
</protein>
<keyword evidence="13" id="KW-1185">Reference proteome</keyword>
<evidence type="ECO:0000256" key="8">
    <source>
        <dbReference type="RuleBase" id="RU000393"/>
    </source>
</evidence>